<name>A0AAD5GRL2_AMBAR</name>
<dbReference type="Proteomes" id="UP001206925">
    <property type="component" value="Unassembled WGS sequence"/>
</dbReference>
<proteinExistence type="predicted"/>
<dbReference type="EMBL" id="JAMZMK010006093">
    <property type="protein sequence ID" value="KAI7750759.1"/>
    <property type="molecule type" value="Genomic_DNA"/>
</dbReference>
<keyword evidence="2" id="KW-1185">Reference proteome</keyword>
<gene>
    <name evidence="1" type="ORF">M8C21_013061</name>
</gene>
<accession>A0AAD5GRL2</accession>
<dbReference type="AlphaFoldDB" id="A0AAD5GRL2"/>
<reference evidence="1" key="1">
    <citation type="submission" date="2022-06" db="EMBL/GenBank/DDBJ databases">
        <title>Uncovering the hologenomic basis of an extraordinary plant invasion.</title>
        <authorList>
            <person name="Bieker V.C."/>
            <person name="Martin M.D."/>
            <person name="Gilbert T."/>
            <person name="Hodgins K."/>
            <person name="Battlay P."/>
            <person name="Petersen B."/>
            <person name="Wilson J."/>
        </authorList>
    </citation>
    <scope>NUCLEOTIDE SEQUENCE</scope>
    <source>
        <strain evidence="1">AA19_3_7</strain>
        <tissue evidence="1">Leaf</tissue>
    </source>
</reference>
<comment type="caution">
    <text evidence="1">The sequence shown here is derived from an EMBL/GenBank/DDBJ whole genome shotgun (WGS) entry which is preliminary data.</text>
</comment>
<organism evidence="1 2">
    <name type="scientific">Ambrosia artemisiifolia</name>
    <name type="common">Common ragweed</name>
    <dbReference type="NCBI Taxonomy" id="4212"/>
    <lineage>
        <taxon>Eukaryota</taxon>
        <taxon>Viridiplantae</taxon>
        <taxon>Streptophyta</taxon>
        <taxon>Embryophyta</taxon>
        <taxon>Tracheophyta</taxon>
        <taxon>Spermatophyta</taxon>
        <taxon>Magnoliopsida</taxon>
        <taxon>eudicotyledons</taxon>
        <taxon>Gunneridae</taxon>
        <taxon>Pentapetalae</taxon>
        <taxon>asterids</taxon>
        <taxon>campanulids</taxon>
        <taxon>Asterales</taxon>
        <taxon>Asteraceae</taxon>
        <taxon>Asteroideae</taxon>
        <taxon>Heliantheae alliance</taxon>
        <taxon>Heliantheae</taxon>
        <taxon>Ambrosia</taxon>
    </lineage>
</organism>
<evidence type="ECO:0000313" key="2">
    <source>
        <dbReference type="Proteomes" id="UP001206925"/>
    </source>
</evidence>
<feature type="non-terminal residue" evidence="1">
    <location>
        <position position="1"/>
    </location>
</feature>
<sequence>MTGTGLCRLMCGGRLASSERIMGPVLLGRIDDIRWFADWMRIMASGTTRHLFKSTRPFREVSSGEDLLGISLAALA</sequence>
<protein>
    <submittedName>
        <fullName evidence="1">Uncharacterized protein</fullName>
    </submittedName>
</protein>
<evidence type="ECO:0000313" key="1">
    <source>
        <dbReference type="EMBL" id="KAI7750759.1"/>
    </source>
</evidence>